<dbReference type="EMBL" id="JAVRJZ010000021">
    <property type="protein sequence ID" value="KAK2704397.1"/>
    <property type="molecule type" value="Genomic_DNA"/>
</dbReference>
<reference evidence="1" key="1">
    <citation type="submission" date="2023-07" db="EMBL/GenBank/DDBJ databases">
        <title>Chromosome-level genome assembly of Artemia franciscana.</title>
        <authorList>
            <person name="Jo E."/>
        </authorList>
    </citation>
    <scope>NUCLEOTIDE SEQUENCE</scope>
    <source>
        <tissue evidence="1">Whole body</tissue>
    </source>
</reference>
<organism evidence="1 2">
    <name type="scientific">Artemia franciscana</name>
    <name type="common">Brine shrimp</name>
    <name type="synonym">Artemia sanfranciscana</name>
    <dbReference type="NCBI Taxonomy" id="6661"/>
    <lineage>
        <taxon>Eukaryota</taxon>
        <taxon>Metazoa</taxon>
        <taxon>Ecdysozoa</taxon>
        <taxon>Arthropoda</taxon>
        <taxon>Crustacea</taxon>
        <taxon>Branchiopoda</taxon>
        <taxon>Anostraca</taxon>
        <taxon>Artemiidae</taxon>
        <taxon>Artemia</taxon>
    </lineage>
</organism>
<evidence type="ECO:0000313" key="1">
    <source>
        <dbReference type="EMBL" id="KAK2704397.1"/>
    </source>
</evidence>
<dbReference type="AlphaFoldDB" id="A0AA88KV34"/>
<accession>A0AA88KV34</accession>
<keyword evidence="2" id="KW-1185">Reference proteome</keyword>
<dbReference type="Proteomes" id="UP001187531">
    <property type="component" value="Unassembled WGS sequence"/>
</dbReference>
<gene>
    <name evidence="1" type="ORF">QYM36_016703</name>
</gene>
<name>A0AA88KV34_ARTSF</name>
<evidence type="ECO:0000313" key="2">
    <source>
        <dbReference type="Proteomes" id="UP001187531"/>
    </source>
</evidence>
<proteinExistence type="predicted"/>
<sequence>MVIQLQPYDMMVQYVTGKDLSVADKLSRLQPSRFDEECSLEIEFHVLSVMKSIPVSDKKMGLILEENKRDPVMIELTLVIQKRTDKPPTPVFC</sequence>
<comment type="caution">
    <text evidence="1">The sequence shown here is derived from an EMBL/GenBank/DDBJ whole genome shotgun (WGS) entry which is preliminary data.</text>
</comment>
<protein>
    <submittedName>
        <fullName evidence="1">Uncharacterized protein</fullName>
    </submittedName>
</protein>